<dbReference type="InterPro" id="IPR025870">
    <property type="entry name" value="Glyoxalase-like_dom"/>
</dbReference>
<dbReference type="SUPFAM" id="SSF54593">
    <property type="entry name" value="Glyoxalase/Bleomycin resistance protein/Dihydroxybiphenyl dioxygenase"/>
    <property type="match status" value="1"/>
</dbReference>
<gene>
    <name evidence="2" type="ORF">C9E81_04460</name>
</gene>
<name>A0A3M0MJN0_9RHOB</name>
<dbReference type="Gene3D" id="3.10.180.10">
    <property type="entry name" value="2,3-Dihydroxybiphenyl 1,2-Dioxygenase, domain 1"/>
    <property type="match status" value="1"/>
</dbReference>
<dbReference type="RefSeq" id="WP_122111176.1">
    <property type="nucleotide sequence ID" value="NZ_QOKZ01000001.1"/>
</dbReference>
<dbReference type="Pfam" id="PF13468">
    <property type="entry name" value="Glyoxalase_3"/>
    <property type="match status" value="1"/>
</dbReference>
<proteinExistence type="predicted"/>
<organism evidence="2 3">
    <name type="scientific">Paracoccus alkanivorans</name>
    <dbReference type="NCBI Taxonomy" id="2116655"/>
    <lineage>
        <taxon>Bacteria</taxon>
        <taxon>Pseudomonadati</taxon>
        <taxon>Pseudomonadota</taxon>
        <taxon>Alphaproteobacteria</taxon>
        <taxon>Rhodobacterales</taxon>
        <taxon>Paracoccaceae</taxon>
        <taxon>Paracoccus</taxon>
    </lineage>
</organism>
<dbReference type="OrthoDB" id="9812467at2"/>
<evidence type="ECO:0000259" key="1">
    <source>
        <dbReference type="Pfam" id="PF13468"/>
    </source>
</evidence>
<keyword evidence="3" id="KW-1185">Reference proteome</keyword>
<evidence type="ECO:0000313" key="3">
    <source>
        <dbReference type="Proteomes" id="UP000273516"/>
    </source>
</evidence>
<dbReference type="PANTHER" id="PTHR40265">
    <property type="entry name" value="BLL2707 PROTEIN"/>
    <property type="match status" value="1"/>
</dbReference>
<dbReference type="PANTHER" id="PTHR40265:SF1">
    <property type="entry name" value="GLYOXALASE-LIKE DOMAIN-CONTAINING PROTEIN"/>
    <property type="match status" value="1"/>
</dbReference>
<dbReference type="Proteomes" id="UP000273516">
    <property type="component" value="Unassembled WGS sequence"/>
</dbReference>
<dbReference type="AlphaFoldDB" id="A0A3M0MJN0"/>
<sequence length="294" mass="32375">MTGALGIDHPLVTVRDLETARETYRSLGFAMKPPGRHPWGTSTALVIFRRQLLELVGIWNNGLLDSYPAGEFRFGRHVASHLAQREGVALSALYSDDAEADAAAVVSRGGHCEGTIRFGRDVMLADGTADRTSTVLKVFTHPGLPRLSMFACQQFRRDLIEFPEWMDHPNGATGFASATILAEPKDQDQVRDWLQCLHGVTAEPAAWGFRVRTGNGWWRVASRCDAEALFGPVPEMLAPDGAPSVASLDLRVTDLNRLHPFLQSGDFAYREIGRYLVLTEVDRLGGILLSFQEG</sequence>
<accession>A0A3M0MJN0</accession>
<feature type="domain" description="Glyoxalase-like" evidence="1">
    <location>
        <begin position="7"/>
        <end position="195"/>
    </location>
</feature>
<dbReference type="InterPro" id="IPR029068">
    <property type="entry name" value="Glyas_Bleomycin-R_OHBP_Dase"/>
</dbReference>
<reference evidence="2 3" key="1">
    <citation type="submission" date="2018-07" db="EMBL/GenBank/DDBJ databases">
        <authorList>
            <person name="Zhang Y."/>
            <person name="Wang L."/>
            <person name="Ma S."/>
        </authorList>
    </citation>
    <scope>NUCLEOTIDE SEQUENCE [LARGE SCALE GENOMIC DNA]</scope>
    <source>
        <strain evidence="2 3">4-2</strain>
    </source>
</reference>
<dbReference type="EMBL" id="QOKZ01000001">
    <property type="protein sequence ID" value="RMC37972.1"/>
    <property type="molecule type" value="Genomic_DNA"/>
</dbReference>
<protein>
    <submittedName>
        <fullName evidence="2">VOC family protein</fullName>
    </submittedName>
</protein>
<comment type="caution">
    <text evidence="2">The sequence shown here is derived from an EMBL/GenBank/DDBJ whole genome shotgun (WGS) entry which is preliminary data.</text>
</comment>
<evidence type="ECO:0000313" key="2">
    <source>
        <dbReference type="EMBL" id="RMC37972.1"/>
    </source>
</evidence>